<evidence type="ECO:0000256" key="1">
    <source>
        <dbReference type="SAM" id="MobiDB-lite"/>
    </source>
</evidence>
<accession>A0A4D9DXL7</accession>
<evidence type="ECO:0000313" key="2">
    <source>
        <dbReference type="EMBL" id="TFJ99692.1"/>
    </source>
</evidence>
<reference evidence="2 3" key="1">
    <citation type="submission" date="2019-04" db="EMBL/GenBank/DDBJ databases">
        <title>Draft genome of the big-headed turtle Platysternon megacephalum.</title>
        <authorList>
            <person name="Gong S."/>
        </authorList>
    </citation>
    <scope>NUCLEOTIDE SEQUENCE [LARGE SCALE GENOMIC DNA]</scope>
    <source>
        <strain evidence="2">DO16091913</strain>
        <tissue evidence="2">Muscle</tissue>
    </source>
</reference>
<organism evidence="2 3">
    <name type="scientific">Platysternon megacephalum</name>
    <name type="common">big-headed turtle</name>
    <dbReference type="NCBI Taxonomy" id="55544"/>
    <lineage>
        <taxon>Eukaryota</taxon>
        <taxon>Metazoa</taxon>
        <taxon>Chordata</taxon>
        <taxon>Craniata</taxon>
        <taxon>Vertebrata</taxon>
        <taxon>Euteleostomi</taxon>
        <taxon>Archelosauria</taxon>
        <taxon>Testudinata</taxon>
        <taxon>Testudines</taxon>
        <taxon>Cryptodira</taxon>
        <taxon>Durocryptodira</taxon>
        <taxon>Testudinoidea</taxon>
        <taxon>Platysternidae</taxon>
        <taxon>Platysternon</taxon>
    </lineage>
</organism>
<evidence type="ECO:0000313" key="3">
    <source>
        <dbReference type="Proteomes" id="UP000297703"/>
    </source>
</evidence>
<feature type="region of interest" description="Disordered" evidence="1">
    <location>
        <begin position="1"/>
        <end position="26"/>
    </location>
</feature>
<reference evidence="2 3" key="2">
    <citation type="submission" date="2019-04" db="EMBL/GenBank/DDBJ databases">
        <title>The genome sequence of big-headed turtle.</title>
        <authorList>
            <person name="Gong S."/>
        </authorList>
    </citation>
    <scope>NUCLEOTIDE SEQUENCE [LARGE SCALE GENOMIC DNA]</scope>
    <source>
        <strain evidence="2">DO16091913</strain>
        <tissue evidence="2">Muscle</tissue>
    </source>
</reference>
<dbReference type="Proteomes" id="UP000297703">
    <property type="component" value="Unassembled WGS sequence"/>
</dbReference>
<name>A0A4D9DXL7_9SAUR</name>
<dbReference type="AlphaFoldDB" id="A0A4D9DXL7"/>
<comment type="caution">
    <text evidence="2">The sequence shown here is derived from an EMBL/GenBank/DDBJ whole genome shotgun (WGS) entry which is preliminary data.</text>
</comment>
<sequence length="138" mass="14703">MGDSGTSTSSSAYSQGASSSSVGSDSPAAEGSLFAGLNVREGRELWCRDGLQDTECLGYRNMARVGEVFGEIFTEGQRTTFLQAALLAIYDPLLRVSQAGLVLAYSILGEAGQLIGDERWNAITACRVNCNRGSFYID</sequence>
<keyword evidence="3" id="KW-1185">Reference proteome</keyword>
<dbReference type="EMBL" id="QXTE01000311">
    <property type="protein sequence ID" value="TFJ99692.1"/>
    <property type="molecule type" value="Genomic_DNA"/>
</dbReference>
<gene>
    <name evidence="2" type="ORF">DR999_PMT18241</name>
</gene>
<proteinExistence type="predicted"/>
<dbReference type="OrthoDB" id="9427433at2759"/>
<protein>
    <submittedName>
        <fullName evidence="2">HEAT repeat-containing protein 8</fullName>
    </submittedName>
</protein>